<organism evidence="1 2">
    <name type="scientific">Penicillium chermesinum</name>
    <dbReference type="NCBI Taxonomy" id="63820"/>
    <lineage>
        <taxon>Eukaryota</taxon>
        <taxon>Fungi</taxon>
        <taxon>Dikarya</taxon>
        <taxon>Ascomycota</taxon>
        <taxon>Pezizomycotina</taxon>
        <taxon>Eurotiomycetes</taxon>
        <taxon>Eurotiomycetidae</taxon>
        <taxon>Eurotiales</taxon>
        <taxon>Aspergillaceae</taxon>
        <taxon>Penicillium</taxon>
    </lineage>
</organism>
<name>A0A9W9PI29_9EURO</name>
<dbReference type="RefSeq" id="XP_058334654.1">
    <property type="nucleotide sequence ID" value="XM_058471513.1"/>
</dbReference>
<proteinExistence type="predicted"/>
<reference evidence="1" key="1">
    <citation type="submission" date="2022-11" db="EMBL/GenBank/DDBJ databases">
        <authorList>
            <person name="Petersen C."/>
        </authorList>
    </citation>
    <scope>NUCLEOTIDE SEQUENCE</scope>
    <source>
        <strain evidence="1">IBT 19713</strain>
    </source>
</reference>
<dbReference type="EMBL" id="JAPQKS010000002">
    <property type="protein sequence ID" value="KAJ5247233.1"/>
    <property type="molecule type" value="Genomic_DNA"/>
</dbReference>
<accession>A0A9W9PI29</accession>
<protein>
    <submittedName>
        <fullName evidence="1">Uncharacterized protein</fullName>
    </submittedName>
</protein>
<comment type="caution">
    <text evidence="1">The sequence shown here is derived from an EMBL/GenBank/DDBJ whole genome shotgun (WGS) entry which is preliminary data.</text>
</comment>
<dbReference type="Proteomes" id="UP001150941">
    <property type="component" value="Unassembled WGS sequence"/>
</dbReference>
<gene>
    <name evidence="1" type="ORF">N7468_002216</name>
</gene>
<evidence type="ECO:0000313" key="1">
    <source>
        <dbReference type="EMBL" id="KAJ5247233.1"/>
    </source>
</evidence>
<dbReference type="AlphaFoldDB" id="A0A9W9PI29"/>
<reference evidence="1" key="2">
    <citation type="journal article" date="2023" name="IMA Fungus">
        <title>Comparative genomic study of the Penicillium genus elucidates a diverse pangenome and 15 lateral gene transfer events.</title>
        <authorList>
            <person name="Petersen C."/>
            <person name="Sorensen T."/>
            <person name="Nielsen M.R."/>
            <person name="Sondergaard T.E."/>
            <person name="Sorensen J.L."/>
            <person name="Fitzpatrick D.A."/>
            <person name="Frisvad J.C."/>
            <person name="Nielsen K.L."/>
        </authorList>
    </citation>
    <scope>NUCLEOTIDE SEQUENCE</scope>
    <source>
        <strain evidence="1">IBT 19713</strain>
    </source>
</reference>
<sequence length="145" mass="15736">MPYRTNLPEKLSDTYQSCRPLEGVGHSTFQRVPVPLLIGLRYLGEAGLWEFVSAYTPGQVYQIFSGARLFGWSFEGKVDLGSTGVTPTGANGATMETMQAYGVPLGGYPIPLASLRTSFMASAARLMVLGTSRAYGVQGWIYKQV</sequence>
<evidence type="ECO:0000313" key="2">
    <source>
        <dbReference type="Proteomes" id="UP001150941"/>
    </source>
</evidence>
<dbReference type="GeneID" id="83198816"/>
<keyword evidence="2" id="KW-1185">Reference proteome</keyword>